<evidence type="ECO:0000313" key="2">
    <source>
        <dbReference type="Proteomes" id="UP001165064"/>
    </source>
</evidence>
<proteinExistence type="predicted"/>
<gene>
    <name evidence="1" type="ORF">Amon02_000420900</name>
</gene>
<dbReference type="EMBL" id="BSXS01002832">
    <property type="protein sequence ID" value="GME79946.1"/>
    <property type="molecule type" value="Genomic_DNA"/>
</dbReference>
<accession>A0ACB5T305</accession>
<comment type="caution">
    <text evidence="1">The sequence shown here is derived from an EMBL/GenBank/DDBJ whole genome shotgun (WGS) entry which is preliminary data.</text>
</comment>
<protein>
    <submittedName>
        <fullName evidence="1">Unnamed protein product</fullName>
    </submittedName>
</protein>
<dbReference type="Proteomes" id="UP001165064">
    <property type="component" value="Unassembled WGS sequence"/>
</dbReference>
<reference evidence="1" key="1">
    <citation type="submission" date="2023-04" db="EMBL/GenBank/DDBJ databases">
        <title>Ambrosiozyma monospora NBRC 10751.</title>
        <authorList>
            <person name="Ichikawa N."/>
            <person name="Sato H."/>
            <person name="Tonouchi N."/>
        </authorList>
    </citation>
    <scope>NUCLEOTIDE SEQUENCE</scope>
    <source>
        <strain evidence="1">NBRC 10751</strain>
    </source>
</reference>
<keyword evidence="2" id="KW-1185">Reference proteome</keyword>
<organism evidence="1 2">
    <name type="scientific">Ambrosiozyma monospora</name>
    <name type="common">Yeast</name>
    <name type="synonym">Endomycopsis monosporus</name>
    <dbReference type="NCBI Taxonomy" id="43982"/>
    <lineage>
        <taxon>Eukaryota</taxon>
        <taxon>Fungi</taxon>
        <taxon>Dikarya</taxon>
        <taxon>Ascomycota</taxon>
        <taxon>Saccharomycotina</taxon>
        <taxon>Pichiomycetes</taxon>
        <taxon>Pichiales</taxon>
        <taxon>Pichiaceae</taxon>
        <taxon>Ambrosiozyma</taxon>
    </lineage>
</organism>
<sequence length="273" mass="30116">MWGKIGDDYQGAELFKSLKDSGIDLNLVEIIKGEKSGTATILVEESGENRIIIVAGANGKMRPDEQQLNEHFPVDSADQLVILQNEFPNPEYVIDWLSENRPKIKKFYNPSPLVVTPERLSVLNKVEYLILNEIESFELLKGLSDDVQINLKQLDEKETTSDVVKHGESLISELRVHLPHPTFIITLGSKGCLYQPTPGDRPGYQPSCKVDTVVDTTGAGDTFFGGLVSKLHEGLTLAESLKFATFASSLAIQKKGAVEGIPFYADVCKAMNH</sequence>
<evidence type="ECO:0000313" key="1">
    <source>
        <dbReference type="EMBL" id="GME79946.1"/>
    </source>
</evidence>
<name>A0ACB5T305_AMBMO</name>